<proteinExistence type="predicted"/>
<organism evidence="2 3">
    <name type="scientific">Vibrio scophthalmi LMG 19158</name>
    <dbReference type="NCBI Taxonomy" id="870967"/>
    <lineage>
        <taxon>Bacteria</taxon>
        <taxon>Pseudomonadati</taxon>
        <taxon>Pseudomonadota</taxon>
        <taxon>Gammaproteobacteria</taxon>
        <taxon>Vibrionales</taxon>
        <taxon>Vibrionaceae</taxon>
        <taxon>Vibrio</taxon>
    </lineage>
</organism>
<feature type="signal peptide" evidence="1">
    <location>
        <begin position="1"/>
        <end position="18"/>
    </location>
</feature>
<evidence type="ECO:0000313" key="2">
    <source>
        <dbReference type="EMBL" id="EGU36850.1"/>
    </source>
</evidence>
<gene>
    <name evidence="2" type="ORF">VIS19158_13902</name>
</gene>
<dbReference type="RefSeq" id="WP_005595421.1">
    <property type="nucleotide sequence ID" value="NZ_AFWE01000114.1"/>
</dbReference>
<accession>F9RNQ4</accession>
<dbReference type="EMBL" id="AFWE01000114">
    <property type="protein sequence ID" value="EGU36850.1"/>
    <property type="molecule type" value="Genomic_DNA"/>
</dbReference>
<protein>
    <recommendedName>
        <fullName evidence="4">Lipoprotein</fullName>
    </recommendedName>
</protein>
<evidence type="ECO:0008006" key="4">
    <source>
        <dbReference type="Google" id="ProtNLM"/>
    </source>
</evidence>
<keyword evidence="1" id="KW-0732">Signal</keyword>
<name>F9RNQ4_9VIBR</name>
<feature type="chain" id="PRO_5003393531" description="Lipoprotein" evidence="1">
    <location>
        <begin position="19"/>
        <end position="121"/>
    </location>
</feature>
<reference evidence="2 3" key="1">
    <citation type="journal article" date="2012" name="Int. J. Syst. Evol. Microbiol.">
        <title>Vibrio caribbeanicus sp. nov., isolated from the marine sponge Scleritoderma cyanea.</title>
        <authorList>
            <person name="Hoffmann M."/>
            <person name="Monday S.R."/>
            <person name="Allard M.W."/>
            <person name="Strain E.A."/>
            <person name="Whittaker P."/>
            <person name="Naum M."/>
            <person name="McCarthy P.J."/>
            <person name="Lopez J.V."/>
            <person name="Fischer M."/>
            <person name="Brown E.W."/>
        </authorList>
    </citation>
    <scope>NUCLEOTIDE SEQUENCE [LARGE SCALE GENOMIC DNA]</scope>
    <source>
        <strain evidence="2 3">LMG 19158</strain>
    </source>
</reference>
<dbReference type="AlphaFoldDB" id="F9RNQ4"/>
<sequence length="121" mass="13433">MKKTLTALTFITSIFASAHVSAGSAPLEIYKEFRGNASVLRAVASNNNVVIKEIILNQGSCQNGNVRLTTVEKIRYPNARQMALPYTMKMGEKRMFSPSATCNIIEATVRTNNGDWTWTFN</sequence>
<dbReference type="Proteomes" id="UP000004349">
    <property type="component" value="Unassembled WGS sequence"/>
</dbReference>
<evidence type="ECO:0000313" key="3">
    <source>
        <dbReference type="Proteomes" id="UP000004349"/>
    </source>
</evidence>
<evidence type="ECO:0000256" key="1">
    <source>
        <dbReference type="SAM" id="SignalP"/>
    </source>
</evidence>
<comment type="caution">
    <text evidence="2">The sequence shown here is derived from an EMBL/GenBank/DDBJ whole genome shotgun (WGS) entry which is preliminary data.</text>
</comment>